<dbReference type="VEuPathDB" id="VectorBase:LOC119176645"/>
<evidence type="ECO:0000256" key="11">
    <source>
        <dbReference type="ARBA" id="ARBA00023286"/>
    </source>
</evidence>
<accession>A0A9J6DE17</accession>
<comment type="similarity">
    <text evidence="2">Belongs to the glutamate-gated ion channel (TC 1.A.10.1) family.</text>
</comment>
<dbReference type="Pfam" id="PF10613">
    <property type="entry name" value="Lig_chan-Glu_bd"/>
    <property type="match status" value="1"/>
</dbReference>
<reference evidence="15" key="2">
    <citation type="submission" date="2021-09" db="EMBL/GenBank/DDBJ databases">
        <authorList>
            <person name="Jia N."/>
            <person name="Wang J."/>
            <person name="Shi W."/>
            <person name="Du L."/>
            <person name="Sun Y."/>
            <person name="Zhan W."/>
            <person name="Jiang J."/>
            <person name="Wang Q."/>
            <person name="Zhang B."/>
            <person name="Ji P."/>
            <person name="Sakyi L.B."/>
            <person name="Cui X."/>
            <person name="Yuan T."/>
            <person name="Jiang B."/>
            <person name="Yang W."/>
            <person name="Lam T.T.-Y."/>
            <person name="Chang Q."/>
            <person name="Ding S."/>
            <person name="Wang X."/>
            <person name="Zhu J."/>
            <person name="Ruan X."/>
            <person name="Zhao L."/>
            <person name="Wei J."/>
            <person name="Que T."/>
            <person name="Du C."/>
            <person name="Cheng J."/>
            <person name="Dai P."/>
            <person name="Han X."/>
            <person name="Huang E."/>
            <person name="Gao Y."/>
            <person name="Liu J."/>
            <person name="Shao H."/>
            <person name="Ye R."/>
            <person name="Li L."/>
            <person name="Wei W."/>
            <person name="Wang X."/>
            <person name="Wang C."/>
            <person name="Huo Q."/>
            <person name="Li W."/>
            <person name="Guo W."/>
            <person name="Chen H."/>
            <person name="Chen S."/>
            <person name="Zhou L."/>
            <person name="Zhou L."/>
            <person name="Ni X."/>
            <person name="Tian J."/>
            <person name="Zhou Y."/>
            <person name="Sheng Y."/>
            <person name="Liu T."/>
            <person name="Pan Y."/>
            <person name="Xia L."/>
            <person name="Li J."/>
            <person name="Zhao F."/>
            <person name="Cao W."/>
        </authorList>
    </citation>
    <scope>NUCLEOTIDE SEQUENCE</scope>
    <source>
        <strain evidence="15">Rmic-2018</strain>
        <tissue evidence="15">Larvae</tissue>
    </source>
</reference>
<evidence type="ECO:0000256" key="4">
    <source>
        <dbReference type="ARBA" id="ARBA00022475"/>
    </source>
</evidence>
<dbReference type="FunFam" id="1.10.287.70:FF:000169">
    <property type="entry name" value="Glutamate receptor ionotropic, delta-2"/>
    <property type="match status" value="1"/>
</dbReference>
<keyword evidence="7" id="KW-0406">Ion transport</keyword>
<dbReference type="Gene3D" id="1.10.287.70">
    <property type="match status" value="1"/>
</dbReference>
<evidence type="ECO:0000313" key="15">
    <source>
        <dbReference type="EMBL" id="KAH8020226.1"/>
    </source>
</evidence>
<dbReference type="GO" id="GO:0050906">
    <property type="term" value="P:detection of stimulus involved in sensory perception"/>
    <property type="evidence" value="ECO:0007669"/>
    <property type="project" value="UniProtKB-ARBA"/>
</dbReference>
<proteinExistence type="inferred from homology"/>
<dbReference type="InterPro" id="IPR019594">
    <property type="entry name" value="Glu/Gly-bd"/>
</dbReference>
<keyword evidence="11" id="KW-1071">Ligand-gated ion channel</keyword>
<keyword evidence="3" id="KW-0813">Transport</keyword>
<evidence type="ECO:0000256" key="3">
    <source>
        <dbReference type="ARBA" id="ARBA00022448"/>
    </source>
</evidence>
<dbReference type="SMART" id="SM00918">
    <property type="entry name" value="Lig_chan-Glu_bd"/>
    <property type="match status" value="1"/>
</dbReference>
<protein>
    <recommendedName>
        <fullName evidence="14">Ionotropic glutamate receptor L-glutamate and glycine-binding domain-containing protein</fullName>
    </recommendedName>
</protein>
<gene>
    <name evidence="15" type="ORF">HPB51_025430</name>
</gene>
<comment type="subcellular location">
    <subcellularLocation>
        <location evidence="1">Cell membrane</location>
        <topology evidence="1">Multi-pass membrane protein</topology>
    </subcellularLocation>
</comment>
<feature type="transmembrane region" description="Helical" evidence="13">
    <location>
        <begin position="566"/>
        <end position="586"/>
    </location>
</feature>
<dbReference type="EMBL" id="JABSTU010000010">
    <property type="protein sequence ID" value="KAH8020226.1"/>
    <property type="molecule type" value="Genomic_DNA"/>
</dbReference>
<dbReference type="GO" id="GO:0015276">
    <property type="term" value="F:ligand-gated monoatomic ion channel activity"/>
    <property type="evidence" value="ECO:0007669"/>
    <property type="project" value="InterPro"/>
</dbReference>
<dbReference type="GO" id="GO:0005886">
    <property type="term" value="C:plasma membrane"/>
    <property type="evidence" value="ECO:0007669"/>
    <property type="project" value="UniProtKB-SubCell"/>
</dbReference>
<organism evidence="15 16">
    <name type="scientific">Rhipicephalus microplus</name>
    <name type="common">Cattle tick</name>
    <name type="synonym">Boophilus microplus</name>
    <dbReference type="NCBI Taxonomy" id="6941"/>
    <lineage>
        <taxon>Eukaryota</taxon>
        <taxon>Metazoa</taxon>
        <taxon>Ecdysozoa</taxon>
        <taxon>Arthropoda</taxon>
        <taxon>Chelicerata</taxon>
        <taxon>Arachnida</taxon>
        <taxon>Acari</taxon>
        <taxon>Parasitiformes</taxon>
        <taxon>Ixodida</taxon>
        <taxon>Ixodoidea</taxon>
        <taxon>Ixodidae</taxon>
        <taxon>Rhipicephalinae</taxon>
        <taxon>Rhipicephalus</taxon>
        <taxon>Boophilus</taxon>
    </lineage>
</organism>
<evidence type="ECO:0000256" key="6">
    <source>
        <dbReference type="ARBA" id="ARBA00022989"/>
    </source>
</evidence>
<dbReference type="Pfam" id="PF00060">
    <property type="entry name" value="Lig_chan"/>
    <property type="match status" value="1"/>
</dbReference>
<feature type="domain" description="Ionotropic glutamate receptor L-glutamate and glycine-binding" evidence="14">
    <location>
        <begin position="449"/>
        <end position="511"/>
    </location>
</feature>
<keyword evidence="10" id="KW-0325">Glycoprotein</keyword>
<dbReference type="Proteomes" id="UP000821866">
    <property type="component" value="Chromosome 8"/>
</dbReference>
<evidence type="ECO:0000259" key="14">
    <source>
        <dbReference type="SMART" id="SM00918"/>
    </source>
</evidence>
<evidence type="ECO:0000256" key="5">
    <source>
        <dbReference type="ARBA" id="ARBA00022692"/>
    </source>
</evidence>
<comment type="caution">
    <text evidence="15">The sequence shown here is derived from an EMBL/GenBank/DDBJ whole genome shotgun (WGS) entry which is preliminary data.</text>
</comment>
<keyword evidence="9" id="KW-0675">Receptor</keyword>
<keyword evidence="8 13" id="KW-0472">Membrane</keyword>
<reference evidence="15" key="1">
    <citation type="journal article" date="2020" name="Cell">
        <title>Large-Scale Comparative Analyses of Tick Genomes Elucidate Their Genetic Diversity and Vector Capacities.</title>
        <authorList>
            <consortium name="Tick Genome and Microbiome Consortium (TIGMIC)"/>
            <person name="Jia N."/>
            <person name="Wang J."/>
            <person name="Shi W."/>
            <person name="Du L."/>
            <person name="Sun Y."/>
            <person name="Zhan W."/>
            <person name="Jiang J.F."/>
            <person name="Wang Q."/>
            <person name="Zhang B."/>
            <person name="Ji P."/>
            <person name="Bell-Sakyi L."/>
            <person name="Cui X.M."/>
            <person name="Yuan T.T."/>
            <person name="Jiang B.G."/>
            <person name="Yang W.F."/>
            <person name="Lam T.T."/>
            <person name="Chang Q.C."/>
            <person name="Ding S.J."/>
            <person name="Wang X.J."/>
            <person name="Zhu J.G."/>
            <person name="Ruan X.D."/>
            <person name="Zhao L."/>
            <person name="Wei J.T."/>
            <person name="Ye R.Z."/>
            <person name="Que T.C."/>
            <person name="Du C.H."/>
            <person name="Zhou Y.H."/>
            <person name="Cheng J.X."/>
            <person name="Dai P.F."/>
            <person name="Guo W.B."/>
            <person name="Han X.H."/>
            <person name="Huang E.J."/>
            <person name="Li L.F."/>
            <person name="Wei W."/>
            <person name="Gao Y.C."/>
            <person name="Liu J.Z."/>
            <person name="Shao H.Z."/>
            <person name="Wang X."/>
            <person name="Wang C.C."/>
            <person name="Yang T.C."/>
            <person name="Huo Q.B."/>
            <person name="Li W."/>
            <person name="Chen H.Y."/>
            <person name="Chen S.E."/>
            <person name="Zhou L.G."/>
            <person name="Ni X.B."/>
            <person name="Tian J.H."/>
            <person name="Sheng Y."/>
            <person name="Liu T."/>
            <person name="Pan Y.S."/>
            <person name="Xia L.Y."/>
            <person name="Li J."/>
            <person name="Zhao F."/>
            <person name="Cao W.C."/>
        </authorList>
    </citation>
    <scope>NUCLEOTIDE SEQUENCE</scope>
    <source>
        <strain evidence="15">Rmic-2018</strain>
    </source>
</reference>
<evidence type="ECO:0000256" key="12">
    <source>
        <dbReference type="ARBA" id="ARBA00023303"/>
    </source>
</evidence>
<dbReference type="InterPro" id="IPR001320">
    <property type="entry name" value="Iontro_rcpt_C"/>
</dbReference>
<evidence type="ECO:0000256" key="8">
    <source>
        <dbReference type="ARBA" id="ARBA00023136"/>
    </source>
</evidence>
<dbReference type="AlphaFoldDB" id="A0A9J6DE17"/>
<keyword evidence="5 13" id="KW-0812">Transmembrane</keyword>
<evidence type="ECO:0000256" key="2">
    <source>
        <dbReference type="ARBA" id="ARBA00008685"/>
    </source>
</evidence>
<feature type="transmembrane region" description="Helical" evidence="13">
    <location>
        <begin position="631"/>
        <end position="653"/>
    </location>
</feature>
<keyword evidence="16" id="KW-1185">Reference proteome</keyword>
<dbReference type="SUPFAM" id="SSF53850">
    <property type="entry name" value="Periplasmic binding protein-like II"/>
    <property type="match status" value="1"/>
</dbReference>
<dbReference type="Gene3D" id="3.40.190.10">
    <property type="entry name" value="Periplasmic binding protein-like II"/>
    <property type="match status" value="1"/>
</dbReference>
<dbReference type="InterPro" id="IPR052192">
    <property type="entry name" value="Insect_Ionotropic_Sensory_Rcpt"/>
</dbReference>
<name>A0A9J6DE17_RHIMP</name>
<evidence type="ECO:0000256" key="9">
    <source>
        <dbReference type="ARBA" id="ARBA00023170"/>
    </source>
</evidence>
<keyword evidence="12" id="KW-0407">Ion channel</keyword>
<dbReference type="PANTHER" id="PTHR42643:SF24">
    <property type="entry name" value="IONOTROPIC RECEPTOR 60A"/>
    <property type="match status" value="1"/>
</dbReference>
<evidence type="ECO:0000256" key="1">
    <source>
        <dbReference type="ARBA" id="ARBA00004651"/>
    </source>
</evidence>
<sequence length="932" mass="105352">MRGRRTAGPADWCRSSAIVRSIVTSAVLQGPVVVVTSIARKRPRWIRAETTVAGDVSYTMTMKTYRLVVLCPPLSRITIAAESFWCRRRRYGTDPRFRQRTHRLQPNVCQLLSHDLLDQRDRWSIIRWAAIVSMPNIQLVGEGSKDRFLELQANYSELLGRGHRFRVLADHAEDAEQLPAIMGNPVYVEDMVKAVRGLSSNVKAAAVTTFRVCLTTSCQRGTTSIDNIVETFSELVHVRHYIIVGNMSLVQGALTKIRDRNMMTFHRDFVCIVTEAINEEFEKFATSFPDGANVLIAYAEVAETDCPVEENCQLPVAVETVAKTIGDKLAKGSYKQTPQDFGMTKYIFANTSKSLLLDSGQCGQCSRFALKTVAKLRGEQVLLDVGQWTLVAGIRMERKEFFPGIIGDLGGIRLIIAVINEEIISKCEVCDLLMRAFMWKGRGGTYDPPMSVVEMSADGKTVKNVTGTMAEMVESLAKGLNFTYEWRVPREAVAGSFENGQWTGLIGMLHRKEADLGAYGFSVTKERSEVVNFTSAYDESPYKILVPKPRANYKYLFLDPFTWDTWVAVLFSLLLIGPVLWGIHCASPYYDYYGLRNDKGLFLLQNCEWYCFGAIIQQGGIHLPDAISGRILVGFWWLFVIVTLTTYSGNLVADLTFPKIRNPVDNVDNLVAHRGYMRWGAFKGQAVFDLLKTQERGSLKVLSDRMMTFEPNHEMWVLDQVRMGYMALIGSEVTMFHYLGRELNRTARCDFAVARGEVIRDVKSLAVRVGFPFLDRLNSELRRLVESGLVMHWKRKHWPRDNECTVESKPQAGDIRKITLSHMTGSFWVLGVGFASSFTALFIEFVRRKRELTAPPGHKPPTVIHTKSPFFTRTEYSGKDSLGDRFATDYGGRGIRDNAGFAFSPPNSPFRYNGYPNNRSDLIPYNYPARRY</sequence>
<evidence type="ECO:0000256" key="7">
    <source>
        <dbReference type="ARBA" id="ARBA00023065"/>
    </source>
</evidence>
<dbReference type="PANTHER" id="PTHR42643">
    <property type="entry name" value="IONOTROPIC RECEPTOR 20A-RELATED"/>
    <property type="match status" value="1"/>
</dbReference>
<evidence type="ECO:0000313" key="16">
    <source>
        <dbReference type="Proteomes" id="UP000821866"/>
    </source>
</evidence>
<feature type="transmembrane region" description="Helical" evidence="13">
    <location>
        <begin position="825"/>
        <end position="843"/>
    </location>
</feature>
<keyword evidence="4" id="KW-1003">Cell membrane</keyword>
<evidence type="ECO:0000256" key="10">
    <source>
        <dbReference type="ARBA" id="ARBA00023180"/>
    </source>
</evidence>
<evidence type="ECO:0000256" key="13">
    <source>
        <dbReference type="SAM" id="Phobius"/>
    </source>
</evidence>
<keyword evidence="6 13" id="KW-1133">Transmembrane helix</keyword>